<proteinExistence type="predicted"/>
<accession>A0A382WVX6</accession>
<protein>
    <submittedName>
        <fullName evidence="1">Uncharacterized protein</fullName>
    </submittedName>
</protein>
<reference evidence="1" key="1">
    <citation type="submission" date="2018-05" db="EMBL/GenBank/DDBJ databases">
        <authorList>
            <person name="Lanie J.A."/>
            <person name="Ng W.-L."/>
            <person name="Kazmierczak K.M."/>
            <person name="Andrzejewski T.M."/>
            <person name="Davidsen T.M."/>
            <person name="Wayne K.J."/>
            <person name="Tettelin H."/>
            <person name="Glass J.I."/>
            <person name="Rusch D."/>
            <person name="Podicherti R."/>
            <person name="Tsui H.-C.T."/>
            <person name="Winkler M.E."/>
        </authorList>
    </citation>
    <scope>NUCLEOTIDE SEQUENCE</scope>
</reference>
<dbReference type="EMBL" id="UINC01162785">
    <property type="protein sequence ID" value="SVD62730.1"/>
    <property type="molecule type" value="Genomic_DNA"/>
</dbReference>
<feature type="non-terminal residue" evidence="1">
    <location>
        <position position="1"/>
    </location>
</feature>
<dbReference type="AlphaFoldDB" id="A0A382WVX6"/>
<evidence type="ECO:0000313" key="1">
    <source>
        <dbReference type="EMBL" id="SVD62730.1"/>
    </source>
</evidence>
<organism evidence="1">
    <name type="scientific">marine metagenome</name>
    <dbReference type="NCBI Taxonomy" id="408172"/>
    <lineage>
        <taxon>unclassified sequences</taxon>
        <taxon>metagenomes</taxon>
        <taxon>ecological metagenomes</taxon>
    </lineage>
</organism>
<feature type="non-terminal residue" evidence="1">
    <location>
        <position position="44"/>
    </location>
</feature>
<name>A0A382WVX6_9ZZZZ</name>
<sequence length="44" mass="5298">MSILDKILLKKKKRLEIKKTLIPLNKLKEDVQFHQKIIKLEEVL</sequence>
<gene>
    <name evidence="1" type="ORF">METZ01_LOCUS415584</name>
</gene>